<evidence type="ECO:0000313" key="3">
    <source>
        <dbReference type="Proteomes" id="UP000634476"/>
    </source>
</evidence>
<proteinExistence type="predicted"/>
<sequence length="195" mass="20564">MGHIHRAVLGLTATATVATGLALTSPAEAASTPPASPAVSQTAPCGGGIAVSGRIGTRWNRLGGQDSALGCPVTPSRDVYLNGVWAGRRQWFDRGSITWSPRQGTDMTVSAWSSGGYSYFDWGSTAPYSYDRFLVRWYSAADPGGEQREFGGGTGGRIRVRQSTTGAYRFIVEGCDNGVTGSSCRQGWTLSASTR</sequence>
<protein>
    <submittedName>
        <fullName evidence="2">Uncharacterized protein</fullName>
    </submittedName>
</protein>
<organism evidence="2 3">
    <name type="scientific">Planobispora takensis</name>
    <dbReference type="NCBI Taxonomy" id="1367882"/>
    <lineage>
        <taxon>Bacteria</taxon>
        <taxon>Bacillati</taxon>
        <taxon>Actinomycetota</taxon>
        <taxon>Actinomycetes</taxon>
        <taxon>Streptosporangiales</taxon>
        <taxon>Streptosporangiaceae</taxon>
        <taxon>Planobispora</taxon>
    </lineage>
</organism>
<dbReference type="Proteomes" id="UP000634476">
    <property type="component" value="Unassembled WGS sequence"/>
</dbReference>
<dbReference type="EMBL" id="BOOK01000068">
    <property type="protein sequence ID" value="GII05429.1"/>
    <property type="molecule type" value="Genomic_DNA"/>
</dbReference>
<name>A0A8J3T341_9ACTN</name>
<keyword evidence="3" id="KW-1185">Reference proteome</keyword>
<accession>A0A8J3T341</accession>
<gene>
    <name evidence="2" type="ORF">Pta02_74370</name>
</gene>
<feature type="chain" id="PRO_5035271251" evidence="1">
    <location>
        <begin position="30"/>
        <end position="195"/>
    </location>
</feature>
<comment type="caution">
    <text evidence="2">The sequence shown here is derived from an EMBL/GenBank/DDBJ whole genome shotgun (WGS) entry which is preliminary data.</text>
</comment>
<dbReference type="RefSeq" id="WP_203879640.1">
    <property type="nucleotide sequence ID" value="NZ_BOOK01000068.1"/>
</dbReference>
<evidence type="ECO:0000256" key="1">
    <source>
        <dbReference type="SAM" id="SignalP"/>
    </source>
</evidence>
<keyword evidence="1" id="KW-0732">Signal</keyword>
<evidence type="ECO:0000313" key="2">
    <source>
        <dbReference type="EMBL" id="GII05429.1"/>
    </source>
</evidence>
<feature type="signal peptide" evidence="1">
    <location>
        <begin position="1"/>
        <end position="29"/>
    </location>
</feature>
<dbReference type="AlphaFoldDB" id="A0A8J3T341"/>
<reference evidence="2" key="1">
    <citation type="submission" date="2021-01" db="EMBL/GenBank/DDBJ databases">
        <title>Whole genome shotgun sequence of Planobispora takensis NBRC 109077.</title>
        <authorList>
            <person name="Komaki H."/>
            <person name="Tamura T."/>
        </authorList>
    </citation>
    <scope>NUCLEOTIDE SEQUENCE</scope>
    <source>
        <strain evidence="2">NBRC 109077</strain>
    </source>
</reference>